<keyword evidence="2" id="KW-1185">Reference proteome</keyword>
<dbReference type="EMBL" id="JASKYM010000001">
    <property type="protein sequence ID" value="MDK2561973.1"/>
    <property type="molecule type" value="Genomic_DNA"/>
</dbReference>
<sequence length="162" mass="19124">MNENNIVNLISRFEKSLEETEKLTSALMGLESVLEKLDISMSEVYELTKVEDLTRKSVCLVESINNLNKVQKDVNDEYNKFINLKLYREDIKQDLQNLKMHLISVDENLISIKHEIKLERKNRQDENEKFKKDLILSMKDILSLSLEKKYKSDELSEQENKN</sequence>
<organism evidence="1 2">
    <name type="scientific">Romboutsia sedimentorum</name>
    <dbReference type="NCBI Taxonomy" id="1368474"/>
    <lineage>
        <taxon>Bacteria</taxon>
        <taxon>Bacillati</taxon>
        <taxon>Bacillota</taxon>
        <taxon>Clostridia</taxon>
        <taxon>Peptostreptococcales</taxon>
        <taxon>Peptostreptococcaceae</taxon>
        <taxon>Romboutsia</taxon>
    </lineage>
</organism>
<reference evidence="1 2" key="1">
    <citation type="submission" date="2023-05" db="EMBL/GenBank/DDBJ databases">
        <title>Rombocin, a short stable natural nisin variant, displays selective antimicrobial activity against Listeria monocytogenes and employs dual mode of action to kill target bacterial strains.</title>
        <authorList>
            <person name="Wambui J."/>
            <person name="Stephan R."/>
            <person name="Kuipers O.P."/>
        </authorList>
    </citation>
    <scope>NUCLEOTIDE SEQUENCE [LARGE SCALE GENOMIC DNA]</scope>
    <source>
        <strain evidence="1 2">RC002</strain>
    </source>
</reference>
<proteinExistence type="predicted"/>
<evidence type="ECO:0000313" key="2">
    <source>
        <dbReference type="Proteomes" id="UP001301012"/>
    </source>
</evidence>
<name>A0ABT7E4W6_9FIRM</name>
<dbReference type="Proteomes" id="UP001301012">
    <property type="component" value="Unassembled WGS sequence"/>
</dbReference>
<dbReference type="RefSeq" id="WP_284130965.1">
    <property type="nucleotide sequence ID" value="NZ_JASKYM010000001.1"/>
</dbReference>
<accession>A0ABT7E4W6</accession>
<evidence type="ECO:0000313" key="1">
    <source>
        <dbReference type="EMBL" id="MDK2561973.1"/>
    </source>
</evidence>
<comment type="caution">
    <text evidence="1">The sequence shown here is derived from an EMBL/GenBank/DDBJ whole genome shotgun (WGS) entry which is preliminary data.</text>
</comment>
<gene>
    <name evidence="1" type="ORF">QOZ84_00305</name>
</gene>
<protein>
    <submittedName>
        <fullName evidence="1">Uncharacterized protein</fullName>
    </submittedName>
</protein>